<feature type="transmembrane region" description="Helical" evidence="7">
    <location>
        <begin position="235"/>
        <end position="261"/>
    </location>
</feature>
<evidence type="ECO:0000313" key="8">
    <source>
        <dbReference type="EMBL" id="KAF9590167.1"/>
    </source>
</evidence>
<evidence type="ECO:0000256" key="3">
    <source>
        <dbReference type="ARBA" id="ARBA00006483"/>
    </source>
</evidence>
<proteinExistence type="inferred from homology"/>
<comment type="subcellular location">
    <subcellularLocation>
        <location evidence="2 7">Membrane</location>
        <topology evidence="2 7">Multi-pass membrane protein</topology>
    </subcellularLocation>
</comment>
<dbReference type="Pfam" id="PF03208">
    <property type="entry name" value="PRA1"/>
    <property type="match status" value="1"/>
</dbReference>
<keyword evidence="9" id="KW-1185">Reference proteome</keyword>
<keyword evidence="5 7" id="KW-1133">Transmembrane helix</keyword>
<dbReference type="PANTHER" id="PTHR19317:SF1">
    <property type="entry name" value="PRA1 FAMILY PROTEIN H"/>
    <property type="match status" value="1"/>
</dbReference>
<keyword evidence="6 7" id="KW-0472">Membrane</keyword>
<dbReference type="EMBL" id="JADFTS010000009">
    <property type="protein sequence ID" value="KAF9590167.1"/>
    <property type="molecule type" value="Genomic_DNA"/>
</dbReference>
<evidence type="ECO:0000313" key="9">
    <source>
        <dbReference type="Proteomes" id="UP000631114"/>
    </source>
</evidence>
<comment type="similarity">
    <text evidence="3 7">Belongs to the PRA1 family.</text>
</comment>
<dbReference type="AlphaFoldDB" id="A0A835LF52"/>
<dbReference type="GO" id="GO:0005794">
    <property type="term" value="C:Golgi apparatus"/>
    <property type="evidence" value="ECO:0007669"/>
    <property type="project" value="TreeGrafter"/>
</dbReference>
<dbReference type="OrthoDB" id="779054at2759"/>
<reference evidence="8 9" key="1">
    <citation type="submission" date="2020-10" db="EMBL/GenBank/DDBJ databases">
        <title>The Coptis chinensis genome and diversification of protoberbering-type alkaloids.</title>
        <authorList>
            <person name="Wang B."/>
            <person name="Shu S."/>
            <person name="Song C."/>
            <person name="Liu Y."/>
        </authorList>
    </citation>
    <scope>NUCLEOTIDE SEQUENCE [LARGE SCALE GENOMIC DNA]</scope>
    <source>
        <strain evidence="8">HL-2020</strain>
        <tissue evidence="8">Leaf</tissue>
    </source>
</reference>
<evidence type="ECO:0000256" key="6">
    <source>
        <dbReference type="ARBA" id="ARBA00023136"/>
    </source>
</evidence>
<organism evidence="8 9">
    <name type="scientific">Coptis chinensis</name>
    <dbReference type="NCBI Taxonomy" id="261450"/>
    <lineage>
        <taxon>Eukaryota</taxon>
        <taxon>Viridiplantae</taxon>
        <taxon>Streptophyta</taxon>
        <taxon>Embryophyta</taxon>
        <taxon>Tracheophyta</taxon>
        <taxon>Spermatophyta</taxon>
        <taxon>Magnoliopsida</taxon>
        <taxon>Ranunculales</taxon>
        <taxon>Ranunculaceae</taxon>
        <taxon>Coptidoideae</taxon>
        <taxon>Coptis</taxon>
    </lineage>
</organism>
<name>A0A835LF52_9MAGN</name>
<keyword evidence="7" id="KW-0813">Transport</keyword>
<sequence length="293" mass="33349">MVFSANPLSLSVPEPVFESWLRDSGYLEILDERTTTLHNRQLPPPSTTTTITTPTLFSHVITIFSLFTINPLAKLTANDFNLQTPSWTRGFIGFLDCYSFPSSGEQAKLRVHENVKRYARNYSTLFLLFFACSLYQMPVALFGLIGCLVLWDLFKWCSERWGFDRYPSAQQSLIRLAQCGVPRVSISQFSVALDVNLVHLLSLVLAFLLLGYSLWWKVEVRPMGILMKEELNWELAATAIILYFSSVQMALFCAIAVSYAVTILHASLRKLSPLKQPTRADGNKWFQQSRNRS</sequence>
<comment type="caution">
    <text evidence="8">The sequence shown here is derived from an EMBL/GenBank/DDBJ whole genome shotgun (WGS) entry which is preliminary data.</text>
</comment>
<dbReference type="GO" id="GO:0005783">
    <property type="term" value="C:endoplasmic reticulum"/>
    <property type="evidence" value="ECO:0007669"/>
    <property type="project" value="TreeGrafter"/>
</dbReference>
<gene>
    <name evidence="8" type="ORF">IFM89_031771</name>
</gene>
<dbReference type="InterPro" id="IPR004895">
    <property type="entry name" value="Prenylated_rab_accept_PRA1"/>
</dbReference>
<dbReference type="GO" id="GO:0016192">
    <property type="term" value="P:vesicle-mediated transport"/>
    <property type="evidence" value="ECO:0007669"/>
    <property type="project" value="TreeGrafter"/>
</dbReference>
<comment type="function">
    <text evidence="1 7">May be involved in both secretory and endocytic intracellular trafficking in the endosomal/prevacuolar compartments.</text>
</comment>
<feature type="transmembrane region" description="Helical" evidence="7">
    <location>
        <begin position="125"/>
        <end position="151"/>
    </location>
</feature>
<accession>A0A835LF52</accession>
<dbReference type="GO" id="GO:0016020">
    <property type="term" value="C:membrane"/>
    <property type="evidence" value="ECO:0007669"/>
    <property type="project" value="UniProtKB-SubCell"/>
</dbReference>
<evidence type="ECO:0000256" key="1">
    <source>
        <dbReference type="ARBA" id="ARBA00002501"/>
    </source>
</evidence>
<dbReference type="Proteomes" id="UP000631114">
    <property type="component" value="Unassembled WGS sequence"/>
</dbReference>
<evidence type="ECO:0000256" key="7">
    <source>
        <dbReference type="RuleBase" id="RU363107"/>
    </source>
</evidence>
<evidence type="ECO:0000256" key="2">
    <source>
        <dbReference type="ARBA" id="ARBA00004141"/>
    </source>
</evidence>
<feature type="transmembrane region" description="Helical" evidence="7">
    <location>
        <begin position="197"/>
        <end position="215"/>
    </location>
</feature>
<protein>
    <recommendedName>
        <fullName evidence="7">PRA1 family protein</fullName>
    </recommendedName>
</protein>
<evidence type="ECO:0000256" key="5">
    <source>
        <dbReference type="ARBA" id="ARBA00022989"/>
    </source>
</evidence>
<dbReference type="PANTHER" id="PTHR19317">
    <property type="entry name" value="PRENYLATED RAB ACCEPTOR 1-RELATED"/>
    <property type="match status" value="1"/>
</dbReference>
<evidence type="ECO:0000256" key="4">
    <source>
        <dbReference type="ARBA" id="ARBA00022692"/>
    </source>
</evidence>
<keyword evidence="4 7" id="KW-0812">Transmembrane</keyword>